<dbReference type="RefSeq" id="XP_002487468.1">
    <property type="nucleotide sequence ID" value="XM_002487423.1"/>
</dbReference>
<dbReference type="EMBL" id="EQ962659">
    <property type="protein sequence ID" value="EED13357.1"/>
    <property type="molecule type" value="Genomic_DNA"/>
</dbReference>
<evidence type="ECO:0000313" key="1">
    <source>
        <dbReference type="EMBL" id="EED13357.1"/>
    </source>
</evidence>
<dbReference type="InParanoid" id="B8MQF5"/>
<accession>B8MQF5</accession>
<sequence length="81" mass="8796">MTEGLKLIMEFSCAEILRAGLYGRIYPGFATVSPNGSTDDVSENSLGPPAIESTVNVMEGLPARECTSDEQVAKYVPWDIR</sequence>
<dbReference type="Proteomes" id="UP000001745">
    <property type="component" value="Unassembled WGS sequence"/>
</dbReference>
<dbReference type="GeneID" id="8106447"/>
<dbReference type="VEuPathDB" id="FungiDB:TSTA_058450"/>
<reference evidence="2" key="1">
    <citation type="journal article" date="2015" name="Genome Announc.">
        <title>Genome sequence of the AIDS-associated pathogen Penicillium marneffei (ATCC18224) and its near taxonomic relative Talaromyces stipitatus (ATCC10500).</title>
        <authorList>
            <person name="Nierman W.C."/>
            <person name="Fedorova-Abrams N.D."/>
            <person name="Andrianopoulos A."/>
        </authorList>
    </citation>
    <scope>NUCLEOTIDE SEQUENCE [LARGE SCALE GENOMIC DNA]</scope>
    <source>
        <strain evidence="2">ATCC 10500 / CBS 375.48 / QM 6759 / NRRL 1006</strain>
    </source>
</reference>
<protein>
    <submittedName>
        <fullName evidence="1">Uncharacterized protein</fullName>
    </submittedName>
</protein>
<organism evidence="1 2">
    <name type="scientific">Talaromyces stipitatus (strain ATCC 10500 / CBS 375.48 / QM 6759 / NRRL 1006)</name>
    <name type="common">Penicillium stipitatum</name>
    <dbReference type="NCBI Taxonomy" id="441959"/>
    <lineage>
        <taxon>Eukaryota</taxon>
        <taxon>Fungi</taxon>
        <taxon>Dikarya</taxon>
        <taxon>Ascomycota</taxon>
        <taxon>Pezizomycotina</taxon>
        <taxon>Eurotiomycetes</taxon>
        <taxon>Eurotiomycetidae</taxon>
        <taxon>Eurotiales</taxon>
        <taxon>Trichocomaceae</taxon>
        <taxon>Talaromyces</taxon>
        <taxon>Talaromyces sect. Talaromyces</taxon>
    </lineage>
</organism>
<keyword evidence="2" id="KW-1185">Reference proteome</keyword>
<evidence type="ECO:0000313" key="2">
    <source>
        <dbReference type="Proteomes" id="UP000001745"/>
    </source>
</evidence>
<gene>
    <name evidence="1" type="ORF">TSTA_058450</name>
</gene>
<dbReference type="AlphaFoldDB" id="B8MQF5"/>
<proteinExistence type="predicted"/>
<name>B8MQF5_TALSN</name>
<dbReference type="HOGENOM" id="CLU_2575470_0_0_1"/>